<evidence type="ECO:0000259" key="3">
    <source>
        <dbReference type="Pfam" id="PF11181"/>
    </source>
</evidence>
<keyword evidence="2" id="KW-1133">Transmembrane helix</keyword>
<accession>A0ABR8RZU9</accession>
<evidence type="ECO:0000256" key="2">
    <source>
        <dbReference type="SAM" id="Phobius"/>
    </source>
</evidence>
<organism evidence="4 5">
    <name type="scientific">Microbacterium pullorum</name>
    <dbReference type="NCBI Taxonomy" id="2762236"/>
    <lineage>
        <taxon>Bacteria</taxon>
        <taxon>Bacillati</taxon>
        <taxon>Actinomycetota</taxon>
        <taxon>Actinomycetes</taxon>
        <taxon>Micrococcales</taxon>
        <taxon>Microbacteriaceae</taxon>
        <taxon>Microbacterium</taxon>
    </lineage>
</organism>
<gene>
    <name evidence="4" type="ORF">H9651_03895</name>
</gene>
<keyword evidence="5" id="KW-1185">Reference proteome</keyword>
<keyword evidence="2" id="KW-0472">Membrane</keyword>
<feature type="transmembrane region" description="Helical" evidence="2">
    <location>
        <begin position="94"/>
        <end position="119"/>
    </location>
</feature>
<dbReference type="Pfam" id="PF11181">
    <property type="entry name" value="YflT"/>
    <property type="match status" value="1"/>
</dbReference>
<evidence type="ECO:0000256" key="1">
    <source>
        <dbReference type="SAM" id="MobiDB-lite"/>
    </source>
</evidence>
<protein>
    <recommendedName>
        <fullName evidence="3">General stress protein 17M-like domain-containing protein</fullName>
    </recommendedName>
</protein>
<dbReference type="EMBL" id="JACSQP010000002">
    <property type="protein sequence ID" value="MBD7956767.1"/>
    <property type="molecule type" value="Genomic_DNA"/>
</dbReference>
<feature type="domain" description="General stress protein 17M-like" evidence="3">
    <location>
        <begin position="17"/>
        <end position="99"/>
    </location>
</feature>
<proteinExistence type="predicted"/>
<feature type="transmembrane region" description="Helical" evidence="2">
    <location>
        <begin position="70"/>
        <end position="88"/>
    </location>
</feature>
<evidence type="ECO:0000313" key="4">
    <source>
        <dbReference type="EMBL" id="MBD7956767.1"/>
    </source>
</evidence>
<comment type="caution">
    <text evidence="4">The sequence shown here is derived from an EMBL/GenBank/DDBJ whole genome shotgun (WGS) entry which is preliminary data.</text>
</comment>
<dbReference type="InterPro" id="IPR025889">
    <property type="entry name" value="GSP17M-like_dom"/>
</dbReference>
<evidence type="ECO:0000313" key="5">
    <source>
        <dbReference type="Proteomes" id="UP000648352"/>
    </source>
</evidence>
<reference evidence="4 5" key="1">
    <citation type="submission" date="2020-08" db="EMBL/GenBank/DDBJ databases">
        <title>A Genomic Blueprint of the Chicken Gut Microbiome.</title>
        <authorList>
            <person name="Gilroy R."/>
            <person name="Ravi A."/>
            <person name="Getino M."/>
            <person name="Pursley I."/>
            <person name="Horton D.L."/>
            <person name="Alikhan N.-F."/>
            <person name="Baker D."/>
            <person name="Gharbi K."/>
            <person name="Hall N."/>
            <person name="Watson M."/>
            <person name="Adriaenssens E.M."/>
            <person name="Foster-Nyarko E."/>
            <person name="Jarju S."/>
            <person name="Secka A."/>
            <person name="Antonio M."/>
            <person name="Oren A."/>
            <person name="Chaudhuri R."/>
            <person name="La Ragione R.M."/>
            <person name="Hildebrand F."/>
            <person name="Pallen M.J."/>
        </authorList>
    </citation>
    <scope>NUCLEOTIDE SEQUENCE [LARGE SCALE GENOMIC DNA]</scope>
    <source>
        <strain evidence="4 5">Sa4CUA7</strain>
    </source>
</reference>
<dbReference type="RefSeq" id="WP_191717780.1">
    <property type="nucleotide sequence ID" value="NZ_JACSQP010000002.1"/>
</dbReference>
<feature type="region of interest" description="Disordered" evidence="1">
    <location>
        <begin position="174"/>
        <end position="235"/>
    </location>
</feature>
<sequence length="235" mass="23510">MSMMGGFGSGRTAVGDTIASFTSYEAAQKAVSALIAADVPARDIAIVGSDLRSIEKVTGRLGYATAARQGAMNGVLLGLLFAAIFVLGTPDVAIQLFVGVLFVGIAVGMLMSIITYSLIRRRRDYASITQVVAARYDLTVLPGSVHKARQAIGRADAPPAPVVAGSAVPGTAVPGAGVPGPGAPGAVPAPRPPVDDPNEPPRYGERILPPTPGAATPGTAGPAGDGDAGEGSSRA</sequence>
<keyword evidence="2" id="KW-0812">Transmembrane</keyword>
<name>A0ABR8RZU9_9MICO</name>
<dbReference type="Proteomes" id="UP000648352">
    <property type="component" value="Unassembled WGS sequence"/>
</dbReference>